<dbReference type="PANTHER" id="PTHR34448">
    <property type="entry name" value="AMINOPEPTIDASE"/>
    <property type="match status" value="1"/>
</dbReference>
<dbReference type="PANTHER" id="PTHR34448:SF1">
    <property type="entry name" value="BLL6088 PROTEIN"/>
    <property type="match status" value="1"/>
</dbReference>
<dbReference type="Proteomes" id="UP000323337">
    <property type="component" value="Unassembled WGS sequence"/>
</dbReference>
<evidence type="ECO:0000256" key="4">
    <source>
        <dbReference type="ARBA" id="ARBA00008236"/>
    </source>
</evidence>
<evidence type="ECO:0000256" key="8">
    <source>
        <dbReference type="ARBA" id="ARBA00022801"/>
    </source>
</evidence>
<dbReference type="RefSeq" id="WP_303700016.1">
    <property type="nucleotide sequence ID" value="NZ_VSIV01000023.1"/>
</dbReference>
<dbReference type="PRINTS" id="PR00919">
    <property type="entry name" value="THERMOPTASE"/>
</dbReference>
<evidence type="ECO:0000256" key="5">
    <source>
        <dbReference type="ARBA" id="ARBA00022438"/>
    </source>
</evidence>
<evidence type="ECO:0000256" key="7">
    <source>
        <dbReference type="ARBA" id="ARBA00022723"/>
    </source>
</evidence>
<name>A0A5D0MVQ4_FLESI</name>
<evidence type="ECO:0000256" key="9">
    <source>
        <dbReference type="ARBA" id="ARBA00023049"/>
    </source>
</evidence>
<comment type="cofactor">
    <cofactor evidence="2">
        <name>Mg(2+)</name>
        <dbReference type="ChEBI" id="CHEBI:18420"/>
    </cofactor>
</comment>
<sequence length="367" mass="40726">MYFESKMADLLCEYSLNLKKGDTVEIRGEVAAEPLVKACYIKLLKMGCYPVVRMSFAEQLYSFYKYAEKEQLEFIPDAHMTAAKTVNALINIDCEINTKQLTGVDSGKIATNRKALSVLKDIMFDREAKGDFSWVIAPYPTSSMAQDAEMSFDEYAEFVFGACKLNENDPVKSWKEVSEYQEKIVKLLSGTQELRITGKDTDVTLNVSGRKWINCNGSHNMPDGEVFTSPVENSASGEMFFDVPTSFMGVSAKNVHLTFKNGRVVKAKAEKGGDFLSKMLDTDEGARVVGEIAFGLNNAIKKATGNILFDEKIGRSMHLAVGSSYPEAGGKNKSGLHWDLIKDMRKNAAVYADGKKIYEDGRFPGIE</sequence>
<keyword evidence="5 10" id="KW-0031">Aminopeptidase</keyword>
<dbReference type="InterPro" id="IPR052170">
    <property type="entry name" value="M29_Exopeptidase"/>
</dbReference>
<evidence type="ECO:0000256" key="6">
    <source>
        <dbReference type="ARBA" id="ARBA00022670"/>
    </source>
</evidence>
<organism evidence="10 11">
    <name type="scientific">Flexistipes sinusarabici</name>
    <dbReference type="NCBI Taxonomy" id="2352"/>
    <lineage>
        <taxon>Bacteria</taxon>
        <taxon>Pseudomonadati</taxon>
        <taxon>Deferribacterota</taxon>
        <taxon>Deferribacteres</taxon>
        <taxon>Deferribacterales</taxon>
        <taxon>Flexistipitaceae</taxon>
        <taxon>Flexistipes</taxon>
    </lineage>
</organism>
<keyword evidence="8" id="KW-0378">Hydrolase</keyword>
<dbReference type="GO" id="GO:0004177">
    <property type="term" value="F:aminopeptidase activity"/>
    <property type="evidence" value="ECO:0007669"/>
    <property type="project" value="UniProtKB-KW"/>
</dbReference>
<dbReference type="SUPFAM" id="SSF144052">
    <property type="entry name" value="Thermophilic metalloprotease-like"/>
    <property type="match status" value="1"/>
</dbReference>
<comment type="caution">
    <text evidence="10">The sequence shown here is derived from an EMBL/GenBank/DDBJ whole genome shotgun (WGS) entry which is preliminary data.</text>
</comment>
<evidence type="ECO:0000256" key="3">
    <source>
        <dbReference type="ARBA" id="ARBA00001947"/>
    </source>
</evidence>
<evidence type="ECO:0000256" key="2">
    <source>
        <dbReference type="ARBA" id="ARBA00001946"/>
    </source>
</evidence>
<evidence type="ECO:0000256" key="1">
    <source>
        <dbReference type="ARBA" id="ARBA00001941"/>
    </source>
</evidence>
<evidence type="ECO:0000313" key="11">
    <source>
        <dbReference type="Proteomes" id="UP000323337"/>
    </source>
</evidence>
<reference evidence="10 11" key="1">
    <citation type="submission" date="2019-08" db="EMBL/GenBank/DDBJ databases">
        <title>Genomic characterization of a novel candidate phylum (ARYD3) from a high temperature, high salinity tertiary oil reservoir in north central Oklahoma, USA.</title>
        <authorList>
            <person name="Youssef N.H."/>
            <person name="Yadav A."/>
            <person name="Elshahed M.S."/>
        </authorList>
    </citation>
    <scope>NUCLEOTIDE SEQUENCE [LARGE SCALE GENOMIC DNA]</scope>
    <source>
        <strain evidence="10">ARYD1</strain>
    </source>
</reference>
<dbReference type="AlphaFoldDB" id="A0A5D0MVQ4"/>
<proteinExistence type="inferred from homology"/>
<dbReference type="InterPro" id="IPR000787">
    <property type="entry name" value="Peptidase_M29"/>
</dbReference>
<gene>
    <name evidence="10" type="ORF">FXF49_00815</name>
</gene>
<dbReference type="GO" id="GO:0008237">
    <property type="term" value="F:metallopeptidase activity"/>
    <property type="evidence" value="ECO:0007669"/>
    <property type="project" value="UniProtKB-KW"/>
</dbReference>
<keyword evidence="6" id="KW-0645">Protease</keyword>
<dbReference type="GO" id="GO:0006508">
    <property type="term" value="P:proteolysis"/>
    <property type="evidence" value="ECO:0007669"/>
    <property type="project" value="UniProtKB-KW"/>
</dbReference>
<comment type="cofactor">
    <cofactor evidence="3">
        <name>Zn(2+)</name>
        <dbReference type="ChEBI" id="CHEBI:29105"/>
    </cofactor>
</comment>
<evidence type="ECO:0000313" key="10">
    <source>
        <dbReference type="EMBL" id="TYB36239.1"/>
    </source>
</evidence>
<accession>A0A5D0MVQ4</accession>
<comment type="similarity">
    <text evidence="4">Belongs to the peptidase M29 family.</text>
</comment>
<dbReference type="InterPro" id="IPR035097">
    <property type="entry name" value="M29_N-terminal"/>
</dbReference>
<dbReference type="Pfam" id="PF02073">
    <property type="entry name" value="Peptidase_M29"/>
    <property type="match status" value="1"/>
</dbReference>
<keyword evidence="9" id="KW-0482">Metalloprotease</keyword>
<protein>
    <submittedName>
        <fullName evidence="10">Aminopeptidase</fullName>
    </submittedName>
</protein>
<dbReference type="Gene3D" id="3.40.1830.10">
    <property type="entry name" value="Thermophilic metalloprotease (M29)"/>
    <property type="match status" value="1"/>
</dbReference>
<dbReference type="GO" id="GO:0046872">
    <property type="term" value="F:metal ion binding"/>
    <property type="evidence" value="ECO:0007669"/>
    <property type="project" value="UniProtKB-KW"/>
</dbReference>
<comment type="cofactor">
    <cofactor evidence="1">
        <name>Co(2+)</name>
        <dbReference type="ChEBI" id="CHEBI:48828"/>
    </cofactor>
</comment>
<dbReference type="EMBL" id="VSIV01000023">
    <property type="protein sequence ID" value="TYB36239.1"/>
    <property type="molecule type" value="Genomic_DNA"/>
</dbReference>
<keyword evidence="7" id="KW-0479">Metal-binding</keyword>